<name>A0A091C6Y6_9ENTE</name>
<reference evidence="3 4" key="1">
    <citation type="submission" date="2014-08" db="EMBL/GenBank/DDBJ databases">
        <title>Genome sequence of Tetragenococcus muriaticus.</title>
        <authorList>
            <person name="Chuea-nongthon C."/>
            <person name="Rodtong S."/>
            <person name="Yongsawatdigul J."/>
            <person name="Steele J.L."/>
            <person name="Liu X.-y."/>
            <person name="Speers J."/>
            <person name="Glasner J.D."/>
            <person name="Neeno-Eckwall E.C."/>
        </authorList>
    </citation>
    <scope>NUCLEOTIDE SEQUENCE [LARGE SCALE GENOMIC DNA]</scope>
    <source>
        <strain evidence="3 4">PMC-11-5</strain>
    </source>
</reference>
<keyword evidence="1" id="KW-0175">Coiled coil</keyword>
<organism evidence="3 4">
    <name type="scientific">Tetragenococcus muriaticus PMC-11-5</name>
    <dbReference type="NCBI Taxonomy" id="1302649"/>
    <lineage>
        <taxon>Bacteria</taxon>
        <taxon>Bacillati</taxon>
        <taxon>Bacillota</taxon>
        <taxon>Bacilli</taxon>
        <taxon>Lactobacillales</taxon>
        <taxon>Enterococcaceae</taxon>
        <taxon>Tetragenococcus</taxon>
    </lineage>
</organism>
<evidence type="ECO:0000256" key="1">
    <source>
        <dbReference type="SAM" id="Coils"/>
    </source>
</evidence>
<comment type="caution">
    <text evidence="3">The sequence shown here is derived from an EMBL/GenBank/DDBJ whole genome shotgun (WGS) entry which is preliminary data.</text>
</comment>
<dbReference type="EMBL" id="JPVU01000098">
    <property type="protein sequence ID" value="KFN92405.1"/>
    <property type="molecule type" value="Genomic_DNA"/>
</dbReference>
<accession>A0A091C6Y6</accession>
<dbReference type="AlphaFoldDB" id="A0A091C6Y6"/>
<proteinExistence type="predicted"/>
<feature type="compositionally biased region" description="Basic and acidic residues" evidence="2">
    <location>
        <begin position="1"/>
        <end position="14"/>
    </location>
</feature>
<gene>
    <name evidence="3" type="ORF">TMUPMC115_0917</name>
</gene>
<feature type="region of interest" description="Disordered" evidence="2">
    <location>
        <begin position="1"/>
        <end position="26"/>
    </location>
</feature>
<evidence type="ECO:0000313" key="3">
    <source>
        <dbReference type="EMBL" id="KFN92405.1"/>
    </source>
</evidence>
<feature type="coiled-coil region" evidence="1">
    <location>
        <begin position="36"/>
        <end position="66"/>
    </location>
</feature>
<dbReference type="PATRIC" id="fig|1302649.3.peg.919"/>
<sequence length="71" mass="8284">MKKENNNEETKENTTEIEVGEPGKLGDMEVEISVNTDELIEKVERLQQLLEEAEQLKKEINEFQFKAKFSL</sequence>
<evidence type="ECO:0000256" key="2">
    <source>
        <dbReference type="SAM" id="MobiDB-lite"/>
    </source>
</evidence>
<evidence type="ECO:0000313" key="4">
    <source>
        <dbReference type="Proteomes" id="UP000029380"/>
    </source>
</evidence>
<dbReference type="RefSeq" id="WP_038025817.1">
    <property type="nucleotide sequence ID" value="NZ_JPVU01000098.1"/>
</dbReference>
<dbReference type="Proteomes" id="UP000029380">
    <property type="component" value="Unassembled WGS sequence"/>
</dbReference>
<protein>
    <submittedName>
        <fullName evidence="3">Uncharacterized protein</fullName>
    </submittedName>
</protein>